<comment type="caution">
    <text evidence="4">The sequence shown here is derived from an EMBL/GenBank/DDBJ whole genome shotgun (WGS) entry which is preliminary data.</text>
</comment>
<dbReference type="Gene3D" id="2.120.10.30">
    <property type="entry name" value="TolB, C-terminal domain"/>
    <property type="match status" value="1"/>
</dbReference>
<evidence type="ECO:0000313" key="5">
    <source>
        <dbReference type="Proteomes" id="UP000598032"/>
    </source>
</evidence>
<evidence type="ECO:0008006" key="6">
    <source>
        <dbReference type="Google" id="ProtNLM"/>
    </source>
</evidence>
<dbReference type="SUPFAM" id="SSF63825">
    <property type="entry name" value="YWTD domain"/>
    <property type="match status" value="1"/>
</dbReference>
<dbReference type="InterPro" id="IPR011042">
    <property type="entry name" value="6-blade_b-propeller_TolB-like"/>
</dbReference>
<dbReference type="PANTHER" id="PTHR24104">
    <property type="entry name" value="E3 UBIQUITIN-PROTEIN LIGASE NHLRC1-RELATED"/>
    <property type="match status" value="1"/>
</dbReference>
<keyword evidence="3" id="KW-0732">Signal</keyword>
<evidence type="ECO:0000256" key="1">
    <source>
        <dbReference type="ARBA" id="ARBA00022737"/>
    </source>
</evidence>
<protein>
    <recommendedName>
        <fullName evidence="6">NHL repeat containing protein</fullName>
    </recommendedName>
</protein>
<feature type="chain" id="PRO_5046378058" description="NHL repeat containing protein" evidence="3">
    <location>
        <begin position="25"/>
        <end position="729"/>
    </location>
</feature>
<accession>A0ABM8P198</accession>
<dbReference type="EMBL" id="CAJHCP010000012">
    <property type="protein sequence ID" value="CAD6553047.1"/>
    <property type="molecule type" value="Genomic_DNA"/>
</dbReference>
<dbReference type="InterPro" id="IPR050952">
    <property type="entry name" value="TRIM-NHL_E3_ligases"/>
</dbReference>
<keyword evidence="5" id="KW-1185">Reference proteome</keyword>
<feature type="signal peptide" evidence="3">
    <location>
        <begin position="1"/>
        <end position="24"/>
    </location>
</feature>
<gene>
    <name evidence="4" type="ORF">LMG28140_05251</name>
</gene>
<feature type="repeat" description="NHL" evidence="2">
    <location>
        <begin position="264"/>
        <end position="292"/>
    </location>
</feature>
<dbReference type="PANTHER" id="PTHR24104:SF25">
    <property type="entry name" value="PROTEIN LIN-41"/>
    <property type="match status" value="1"/>
</dbReference>
<dbReference type="Proteomes" id="UP000598032">
    <property type="component" value="Unassembled WGS sequence"/>
</dbReference>
<name>A0ABM8P198_9BURK</name>
<dbReference type="InterPro" id="IPR001258">
    <property type="entry name" value="NHL_repeat"/>
</dbReference>
<dbReference type="PROSITE" id="PS51125">
    <property type="entry name" value="NHL"/>
    <property type="match status" value="1"/>
</dbReference>
<evidence type="ECO:0000256" key="3">
    <source>
        <dbReference type="SAM" id="SignalP"/>
    </source>
</evidence>
<sequence length="729" mass="77963">MKFISRLSAAVVLLHSIIPLNASAQSQLTYTTSWIGNSFGFGDGKWMQQDIQAISIGADGTVYTNSPWDESGSEIAAYRAGDKIAVAGSTHGWGAAGGDAVAVNHTYLYAAMSIGNESNALVGADYPAANLTWYGITRRTLSRLATGAPFSGGIANSANATKNSFLPVETVATGTDAGIRGMAATDTELYVADTYGNQIVVYDANSMERLRSWTVTSPGRMAIDTDSTLWVMSGFSSGNLSILHYAANGNLLSGSLPLPAGTIPTDISVTPSGQILVADNGPLQQILVFTKDANGQPQAAPSIGTRNGLFHAVRGEPGNVRFNGMTGVGVDPAGNLYVAENGEGPRPLGSATVGQGAVLESYVYSSHAFNWRLYGLTFVDSAAFDPATPNSVYTGSKRFTLDYTQPLGKEWSYAAFTLDRFDYPGDPAFYSPRGVRGEPMMRRINGQPFLYTLDSGAHYLNVYRFDTAHGEIAIPSGMFAQNPLPGTSPVGQPAYGEWMWRDSNGNGSVDPAEITSNPSTGSTVGNGFWWVDTPGNVWLATPLSGIREMPLQGIDSIGNPIYSYASSKMFAMPPPFTRIARIVYDSSNDSMYISGFTAAIPWDATHWKEAGPVLARYANWSTGTPTMVYSIALPWNTQTDPQTTTVGVAVAGNYIFVAELYTNKVDVYDARSGQPVGYMTPGASVGNTSGWVDVYLGISAVERETGEYVILLEDDARAKILMYRWTPSR</sequence>
<keyword evidence="1" id="KW-0677">Repeat</keyword>
<reference evidence="4 5" key="1">
    <citation type="submission" date="2020-10" db="EMBL/GenBank/DDBJ databases">
        <authorList>
            <person name="Peeters C."/>
        </authorList>
    </citation>
    <scope>NUCLEOTIDE SEQUENCE [LARGE SCALE GENOMIC DNA]</scope>
    <source>
        <strain evidence="4 5">LMG 28140</strain>
    </source>
</reference>
<evidence type="ECO:0000256" key="2">
    <source>
        <dbReference type="PROSITE-ProRule" id="PRU00504"/>
    </source>
</evidence>
<dbReference type="SUPFAM" id="SSF63829">
    <property type="entry name" value="Calcium-dependent phosphotriesterase"/>
    <property type="match status" value="1"/>
</dbReference>
<evidence type="ECO:0000313" key="4">
    <source>
        <dbReference type="EMBL" id="CAD6553047.1"/>
    </source>
</evidence>
<proteinExistence type="predicted"/>
<dbReference type="RefSeq" id="WP_201645159.1">
    <property type="nucleotide sequence ID" value="NZ_CAJHCP010000012.1"/>
</dbReference>
<organism evidence="4 5">
    <name type="scientific">Paraburkholderia metrosideri</name>
    <dbReference type="NCBI Taxonomy" id="580937"/>
    <lineage>
        <taxon>Bacteria</taxon>
        <taxon>Pseudomonadati</taxon>
        <taxon>Pseudomonadota</taxon>
        <taxon>Betaproteobacteria</taxon>
        <taxon>Burkholderiales</taxon>
        <taxon>Burkholderiaceae</taxon>
        <taxon>Paraburkholderia</taxon>
    </lineage>
</organism>